<dbReference type="RefSeq" id="WP_085481764.1">
    <property type="nucleotide sequence ID" value="NZ_FXAT01000002.1"/>
</dbReference>
<dbReference type="InterPro" id="IPR003661">
    <property type="entry name" value="HisK_dim/P_dom"/>
</dbReference>
<dbReference type="SUPFAM" id="SSF55874">
    <property type="entry name" value="ATPase domain of HSP90 chaperone/DNA topoisomerase II/histidine kinase"/>
    <property type="match status" value="1"/>
</dbReference>
<evidence type="ECO:0000313" key="10">
    <source>
        <dbReference type="EMBL" id="SMG27652.1"/>
    </source>
</evidence>
<dbReference type="GO" id="GO:0007234">
    <property type="term" value="P:osmosensory signaling via phosphorelay pathway"/>
    <property type="evidence" value="ECO:0007669"/>
    <property type="project" value="TreeGrafter"/>
</dbReference>
<dbReference type="InterPro" id="IPR005467">
    <property type="entry name" value="His_kinase_dom"/>
</dbReference>
<dbReference type="SMART" id="SM00387">
    <property type="entry name" value="HATPase_c"/>
    <property type="match status" value="1"/>
</dbReference>
<keyword evidence="11" id="KW-1185">Reference proteome</keyword>
<evidence type="ECO:0000256" key="7">
    <source>
        <dbReference type="SAM" id="MobiDB-lite"/>
    </source>
</evidence>
<evidence type="ECO:0000256" key="4">
    <source>
        <dbReference type="ARBA" id="ARBA00022553"/>
    </source>
</evidence>
<evidence type="ECO:0000256" key="8">
    <source>
        <dbReference type="SAM" id="Phobius"/>
    </source>
</evidence>
<evidence type="ECO:0000256" key="1">
    <source>
        <dbReference type="ARBA" id="ARBA00000085"/>
    </source>
</evidence>
<dbReference type="InterPro" id="IPR003594">
    <property type="entry name" value="HATPase_dom"/>
</dbReference>
<dbReference type="GO" id="GO:0030295">
    <property type="term" value="F:protein kinase activator activity"/>
    <property type="evidence" value="ECO:0007669"/>
    <property type="project" value="TreeGrafter"/>
</dbReference>
<dbReference type="GO" id="GO:0000156">
    <property type="term" value="F:phosphorelay response regulator activity"/>
    <property type="evidence" value="ECO:0007669"/>
    <property type="project" value="TreeGrafter"/>
</dbReference>
<protein>
    <recommendedName>
        <fullName evidence="3">histidine kinase</fullName>
        <ecNumber evidence="3">2.7.13.3</ecNumber>
    </recommendedName>
</protein>
<feature type="domain" description="Histidine kinase" evidence="9">
    <location>
        <begin position="290"/>
        <end position="527"/>
    </location>
</feature>
<dbReference type="InterPro" id="IPR004358">
    <property type="entry name" value="Sig_transdc_His_kin-like_C"/>
</dbReference>
<gene>
    <name evidence="10" type="ORF">SAMN06265784_102654</name>
</gene>
<dbReference type="InterPro" id="IPR050351">
    <property type="entry name" value="BphY/WalK/GraS-like"/>
</dbReference>
<dbReference type="InterPro" id="IPR007891">
    <property type="entry name" value="CHASE3"/>
</dbReference>
<dbReference type="GO" id="GO:0005886">
    <property type="term" value="C:plasma membrane"/>
    <property type="evidence" value="ECO:0007669"/>
    <property type="project" value="UniProtKB-SubCell"/>
</dbReference>
<feature type="transmembrane region" description="Helical" evidence="8">
    <location>
        <begin position="182"/>
        <end position="201"/>
    </location>
</feature>
<dbReference type="PANTHER" id="PTHR42878">
    <property type="entry name" value="TWO-COMPONENT HISTIDINE KINASE"/>
    <property type="match status" value="1"/>
</dbReference>
<comment type="subcellular location">
    <subcellularLocation>
        <location evidence="2">Cell inner membrane</location>
        <topology evidence="2">Multi-pass membrane protein</topology>
    </subcellularLocation>
</comment>
<dbReference type="Proteomes" id="UP000193228">
    <property type="component" value="Unassembled WGS sequence"/>
</dbReference>
<dbReference type="GO" id="GO:0000155">
    <property type="term" value="F:phosphorelay sensor kinase activity"/>
    <property type="evidence" value="ECO:0007669"/>
    <property type="project" value="InterPro"/>
</dbReference>
<evidence type="ECO:0000259" key="9">
    <source>
        <dbReference type="PROSITE" id="PS50109"/>
    </source>
</evidence>
<dbReference type="PANTHER" id="PTHR42878:SF15">
    <property type="entry name" value="BACTERIOPHYTOCHROME"/>
    <property type="match status" value="1"/>
</dbReference>
<dbReference type="FunFam" id="3.30.565.10:FF:000006">
    <property type="entry name" value="Sensor histidine kinase WalK"/>
    <property type="match status" value="1"/>
</dbReference>
<dbReference type="STRING" id="1515439.SAMN06265784_102654"/>
<keyword evidence="8" id="KW-0812">Transmembrane</keyword>
<keyword evidence="8" id="KW-0472">Membrane</keyword>
<dbReference type="InterPro" id="IPR036890">
    <property type="entry name" value="HATPase_C_sf"/>
</dbReference>
<evidence type="ECO:0000256" key="3">
    <source>
        <dbReference type="ARBA" id="ARBA00012438"/>
    </source>
</evidence>
<dbReference type="Pfam" id="PF05227">
    <property type="entry name" value="CHASE3"/>
    <property type="match status" value="1"/>
</dbReference>
<keyword evidence="8" id="KW-1133">Transmembrane helix</keyword>
<dbReference type="PRINTS" id="PR00344">
    <property type="entry name" value="BCTRLSENSOR"/>
</dbReference>
<evidence type="ECO:0000256" key="6">
    <source>
        <dbReference type="ARBA" id="ARBA00022777"/>
    </source>
</evidence>
<dbReference type="Pfam" id="PF02518">
    <property type="entry name" value="HATPase_c"/>
    <property type="match status" value="1"/>
</dbReference>
<evidence type="ECO:0000313" key="11">
    <source>
        <dbReference type="Proteomes" id="UP000193228"/>
    </source>
</evidence>
<dbReference type="EMBL" id="FXAT01000002">
    <property type="protein sequence ID" value="SMG27652.1"/>
    <property type="molecule type" value="Genomic_DNA"/>
</dbReference>
<dbReference type="InterPro" id="IPR036097">
    <property type="entry name" value="HisK_dim/P_sf"/>
</dbReference>
<dbReference type="Gene3D" id="3.30.565.10">
    <property type="entry name" value="Histidine kinase-like ATPase, C-terminal domain"/>
    <property type="match status" value="1"/>
</dbReference>
<comment type="catalytic activity">
    <reaction evidence="1">
        <text>ATP + protein L-histidine = ADP + protein N-phospho-L-histidine.</text>
        <dbReference type="EC" id="2.7.13.3"/>
    </reaction>
</comment>
<proteinExistence type="predicted"/>
<keyword evidence="4" id="KW-0597">Phosphoprotein</keyword>
<dbReference type="OrthoDB" id="9808408at2"/>
<dbReference type="PROSITE" id="PS50109">
    <property type="entry name" value="HIS_KIN"/>
    <property type="match status" value="1"/>
</dbReference>
<keyword evidence="5" id="KW-0808">Transferase</keyword>
<name>A0A1X7JIT3_9BURK</name>
<feature type="compositionally biased region" description="Low complexity" evidence="7">
    <location>
        <begin position="571"/>
        <end position="586"/>
    </location>
</feature>
<dbReference type="AlphaFoldDB" id="A0A1X7JIT3"/>
<feature type="region of interest" description="Disordered" evidence="7">
    <location>
        <begin position="571"/>
        <end position="639"/>
    </location>
</feature>
<accession>A0A1X7JIT3</accession>
<reference evidence="11" key="1">
    <citation type="submission" date="2017-04" db="EMBL/GenBank/DDBJ databases">
        <authorList>
            <person name="Varghese N."/>
            <person name="Submissions S."/>
        </authorList>
    </citation>
    <scope>NUCLEOTIDE SEQUENCE [LARGE SCALE GENOMIC DNA]</scope>
    <source>
        <strain evidence="11">LMG 29540</strain>
    </source>
</reference>
<dbReference type="CDD" id="cd00082">
    <property type="entry name" value="HisKA"/>
    <property type="match status" value="1"/>
</dbReference>
<evidence type="ECO:0000256" key="2">
    <source>
        <dbReference type="ARBA" id="ARBA00004429"/>
    </source>
</evidence>
<dbReference type="Gene3D" id="1.10.287.130">
    <property type="match status" value="1"/>
</dbReference>
<organism evidence="10 11">
    <name type="scientific">Paraburkholderia susongensis</name>
    <dbReference type="NCBI Taxonomy" id="1515439"/>
    <lineage>
        <taxon>Bacteria</taxon>
        <taxon>Pseudomonadati</taxon>
        <taxon>Pseudomonadota</taxon>
        <taxon>Betaproteobacteria</taxon>
        <taxon>Burkholderiales</taxon>
        <taxon>Burkholderiaceae</taxon>
        <taxon>Paraburkholderia</taxon>
    </lineage>
</organism>
<keyword evidence="6" id="KW-0418">Kinase</keyword>
<dbReference type="SUPFAM" id="SSF47384">
    <property type="entry name" value="Homodimeric domain of signal transducing histidine kinase"/>
    <property type="match status" value="1"/>
</dbReference>
<evidence type="ECO:0000256" key="5">
    <source>
        <dbReference type="ARBA" id="ARBA00022679"/>
    </source>
</evidence>
<sequence length="639" mass="69619">MRLTTKGLLLIAIPAVFELALLSGLVKAQADTAQAERWAMHSEEVLRQSTAILDPVLSESVALRGAVLANDTHFTTPVALWINVDRRIDQLAELVADNPAQVERVVEVRQAVQAYRQWSDRIEDLLHAGRRADILARFRDLAQADVLDRFRFQVSAFQGEERRLDTLRSNAADAARERQQSLIVAAALGSLLFVALAVWMFTRGVRGRLALLSDNAGRLAGNEPLAPIGAGRDEIARLDLTLHETSRRLLEAERIEARFHADLERRAAELARINETLRQQTQENEMFIYSVSHDLRAPLVNLQGFSRELIHACDELRTMVRESSLAAGARQRIERVIEEDISEALHYLQTAVLRASHIIDALLRLSRVGRVEYRRQKVDVRDIVQRVVDAMQGSIRARRARVTVGDLPAVWGDPTALEQIFANLIGNAVNYLDPAREGRIEIGTTPAPPGVHSLRIFYVRDNGLGIPAIALPRLFNAFQRLHGNATAGEGIGLALVRRMVERHGGRVWAESKEGAGTTFYLSLPEAGAGAREYVAGAPALGEAAGVRAARNSWGSGAELDARERAGAGASAGVAGAGAGTSASAAGRPPPIPPMRSAVSAPGRHEVTDGALTDIANSESAQEPAKMRRGLSSRLPRIDQ</sequence>
<dbReference type="EC" id="2.7.13.3" evidence="3"/>